<dbReference type="SUPFAM" id="SSF54637">
    <property type="entry name" value="Thioesterase/thiol ester dehydrase-isomerase"/>
    <property type="match status" value="1"/>
</dbReference>
<comment type="caution">
    <text evidence="2">The sequence shown here is derived from an EMBL/GenBank/DDBJ whole genome shotgun (WGS) entry which is preliminary data.</text>
</comment>
<name>A0ABT4MWI2_GORRU</name>
<gene>
    <name evidence="2" type="ORF">O4213_15365</name>
</gene>
<reference evidence="2" key="1">
    <citation type="submission" date="2022-12" db="EMBL/GenBank/DDBJ databases">
        <authorList>
            <person name="Krivoruchko A.V."/>
            <person name="Elkin A."/>
        </authorList>
    </citation>
    <scope>NUCLEOTIDE SEQUENCE</scope>
    <source>
        <strain evidence="2">IEGM 1388</strain>
    </source>
</reference>
<evidence type="ECO:0008006" key="4">
    <source>
        <dbReference type="Google" id="ProtNLM"/>
    </source>
</evidence>
<accession>A0ABT4MWI2</accession>
<dbReference type="Proteomes" id="UP001067235">
    <property type="component" value="Unassembled WGS sequence"/>
</dbReference>
<dbReference type="Gene3D" id="3.10.129.10">
    <property type="entry name" value="Hotdog Thioesterase"/>
    <property type="match status" value="1"/>
</dbReference>
<organism evidence="2 3">
    <name type="scientific">Gordonia rubripertincta</name>
    <name type="common">Rhodococcus corallinus</name>
    <dbReference type="NCBI Taxonomy" id="36822"/>
    <lineage>
        <taxon>Bacteria</taxon>
        <taxon>Bacillati</taxon>
        <taxon>Actinomycetota</taxon>
        <taxon>Actinomycetes</taxon>
        <taxon>Mycobacteriales</taxon>
        <taxon>Gordoniaceae</taxon>
        <taxon>Gordonia</taxon>
    </lineage>
</organism>
<dbReference type="RefSeq" id="WP_301572170.1">
    <property type="nucleotide sequence ID" value="NZ_JAPWIE010000004.1"/>
</dbReference>
<evidence type="ECO:0000313" key="3">
    <source>
        <dbReference type="Proteomes" id="UP001067235"/>
    </source>
</evidence>
<dbReference type="EMBL" id="JAPWIE010000004">
    <property type="protein sequence ID" value="MCZ4551369.1"/>
    <property type="molecule type" value="Genomic_DNA"/>
</dbReference>
<evidence type="ECO:0000256" key="1">
    <source>
        <dbReference type="SAM" id="MobiDB-lite"/>
    </source>
</evidence>
<evidence type="ECO:0000313" key="2">
    <source>
        <dbReference type="EMBL" id="MCZ4551369.1"/>
    </source>
</evidence>
<proteinExistence type="predicted"/>
<sequence length="144" mass="15507">MSDNTFAVAVGDTLPPFVRTTGLANWNRFAAVNDEFIDIHMDDDAGRDAGYESAFGMGTLLWSYLHNLVRDWLGEHGRIVEIDCQFRAPNTKGLTLTGHGTITAVHGNHVDIALSIEDQHGNVLTPGSATVESTRDQASGGEAP</sequence>
<keyword evidence="3" id="KW-1185">Reference proteome</keyword>
<protein>
    <recommendedName>
        <fullName evidence="4">MaoC-like domain-containing protein</fullName>
    </recommendedName>
</protein>
<feature type="region of interest" description="Disordered" evidence="1">
    <location>
        <begin position="123"/>
        <end position="144"/>
    </location>
</feature>
<dbReference type="InterPro" id="IPR029069">
    <property type="entry name" value="HotDog_dom_sf"/>
</dbReference>